<dbReference type="KEGG" id="soa:G3M56_007855"/>
<dbReference type="PANTHER" id="PTHR47619:SF1">
    <property type="entry name" value="EXODEOXYRIBONUCLEASE WALJ"/>
    <property type="match status" value="1"/>
</dbReference>
<organism evidence="2 3">
    <name type="scientific">Sulfuriroseicoccus oceanibius</name>
    <dbReference type="NCBI Taxonomy" id="2707525"/>
    <lineage>
        <taxon>Bacteria</taxon>
        <taxon>Pseudomonadati</taxon>
        <taxon>Verrucomicrobiota</taxon>
        <taxon>Verrucomicrobiia</taxon>
        <taxon>Verrucomicrobiales</taxon>
        <taxon>Verrucomicrobiaceae</taxon>
        <taxon>Sulfuriroseicoccus</taxon>
    </lineage>
</organism>
<sequence length="311" mass="33786">MLEFLVLGSGSGGNAFVVRNAACGTTVMVDAGLSARQLVTRLERVGVDPDSLSAIVLTHEHGDHTRGLDVFLRKRDVPVFANRHTAQVVGEKMKSPVRWQIVQTGAGFQIGGVLKAECFSIPHDAVDPMAYVFESCGGARLAVMTDLGFASSLVISKLQTAHAAVLEANYDDFLLQEDTKRPWSTKQRIASKHGHLSNVQVKELLADAVEDGLEALVLCHLSRDCNTPHHAEKAMADVLDPWRESGVLKHCCCAGQDEPTPWMQVGRIPEPEVIGRAEPELQDEDAVAKKPADVPPPVEPFTAEQMGLWES</sequence>
<protein>
    <submittedName>
        <fullName evidence="2">MBL fold metallo-hydrolase</fullName>
    </submittedName>
</protein>
<dbReference type="Proteomes" id="UP000475117">
    <property type="component" value="Chromosome"/>
</dbReference>
<evidence type="ECO:0000313" key="2">
    <source>
        <dbReference type="EMBL" id="QQL43810.1"/>
    </source>
</evidence>
<feature type="domain" description="Metallo-beta-lactamase" evidence="1">
    <location>
        <begin position="12"/>
        <end position="193"/>
    </location>
</feature>
<proteinExistence type="predicted"/>
<dbReference type="AlphaFoldDB" id="A0A6B3LAD6"/>
<dbReference type="SUPFAM" id="SSF56281">
    <property type="entry name" value="Metallo-hydrolase/oxidoreductase"/>
    <property type="match status" value="1"/>
</dbReference>
<keyword evidence="2" id="KW-0378">Hydrolase</keyword>
<gene>
    <name evidence="2" type="ORF">G3M56_007855</name>
</gene>
<evidence type="ECO:0000259" key="1">
    <source>
        <dbReference type="SMART" id="SM00849"/>
    </source>
</evidence>
<dbReference type="InterPro" id="IPR036866">
    <property type="entry name" value="RibonucZ/Hydroxyglut_hydro"/>
</dbReference>
<dbReference type="InterPro" id="IPR001279">
    <property type="entry name" value="Metallo-B-lactamas"/>
</dbReference>
<dbReference type="Gene3D" id="3.60.15.10">
    <property type="entry name" value="Ribonuclease Z/Hydroxyacylglutathione hydrolase-like"/>
    <property type="match status" value="1"/>
</dbReference>
<dbReference type="EMBL" id="CP066776">
    <property type="protein sequence ID" value="QQL43810.1"/>
    <property type="molecule type" value="Genomic_DNA"/>
</dbReference>
<reference evidence="2 3" key="1">
    <citation type="submission" date="2020-12" db="EMBL/GenBank/DDBJ databases">
        <title>Sulforoseuscoccus oceanibium gen. nov., sp. nov., a representative of the phylum Verrucomicrobia with special cytoplasmic membrane, and proposal of Sulforoseuscoccusaceae fam. nov.</title>
        <authorList>
            <person name="Xi F."/>
        </authorList>
    </citation>
    <scope>NUCLEOTIDE SEQUENCE [LARGE SCALE GENOMIC DNA]</scope>
    <source>
        <strain evidence="2 3">T37</strain>
    </source>
</reference>
<dbReference type="PANTHER" id="PTHR47619">
    <property type="entry name" value="METALLO-HYDROLASE YYCJ-RELATED"/>
    <property type="match status" value="1"/>
</dbReference>
<accession>A0A6B3LAD6</accession>
<name>A0A6B3LAD6_9BACT</name>
<keyword evidence="3" id="KW-1185">Reference proteome</keyword>
<dbReference type="RefSeq" id="WP_164361786.1">
    <property type="nucleotide sequence ID" value="NZ_CP066776.1"/>
</dbReference>
<dbReference type="GO" id="GO:0016787">
    <property type="term" value="F:hydrolase activity"/>
    <property type="evidence" value="ECO:0007669"/>
    <property type="project" value="UniProtKB-KW"/>
</dbReference>
<dbReference type="SMART" id="SM00849">
    <property type="entry name" value="Lactamase_B"/>
    <property type="match status" value="1"/>
</dbReference>
<evidence type="ECO:0000313" key="3">
    <source>
        <dbReference type="Proteomes" id="UP000475117"/>
    </source>
</evidence>
<dbReference type="InterPro" id="IPR052533">
    <property type="entry name" value="WalJ/YycJ-like"/>
</dbReference>
<dbReference type="Pfam" id="PF12706">
    <property type="entry name" value="Lactamase_B_2"/>
    <property type="match status" value="1"/>
</dbReference>